<dbReference type="GO" id="GO:0008138">
    <property type="term" value="F:protein tyrosine/serine/threonine phosphatase activity"/>
    <property type="evidence" value="ECO:0007669"/>
    <property type="project" value="TreeGrafter"/>
</dbReference>
<keyword evidence="4" id="KW-0904">Protein phosphatase</keyword>
<keyword evidence="3" id="KW-0378">Hydrolase</keyword>
<name>A0AAU9L7Z5_9STRA</name>
<evidence type="ECO:0000256" key="4">
    <source>
        <dbReference type="ARBA" id="ARBA00022912"/>
    </source>
</evidence>
<comment type="similarity">
    <text evidence="1">Belongs to the protein-tyrosine phosphatase family. Non-receptor class dual specificity subfamily.</text>
</comment>
<evidence type="ECO:0000256" key="3">
    <source>
        <dbReference type="ARBA" id="ARBA00022801"/>
    </source>
</evidence>
<dbReference type="PANTHER" id="PTHR45848:SF4">
    <property type="entry name" value="DUAL SPECIFICITY PROTEIN PHOSPHATASE 12"/>
    <property type="match status" value="1"/>
</dbReference>
<evidence type="ECO:0000259" key="5">
    <source>
        <dbReference type="PROSITE" id="PS00028"/>
    </source>
</evidence>
<reference evidence="6" key="1">
    <citation type="submission" date="2021-11" db="EMBL/GenBank/DDBJ databases">
        <authorList>
            <person name="Islam A."/>
            <person name="Islam S."/>
            <person name="Flora M.S."/>
            <person name="Rahman M."/>
            <person name="Ziaur R.M."/>
            <person name="Epstein J.H."/>
            <person name="Hassan M."/>
            <person name="Klassen M."/>
            <person name="Woodard K."/>
            <person name="Webb A."/>
            <person name="Webby R.J."/>
            <person name="El Zowalaty M.E."/>
        </authorList>
    </citation>
    <scope>NUCLEOTIDE SEQUENCE</scope>
    <source>
        <strain evidence="6">Pbs3</strain>
    </source>
</reference>
<gene>
    <name evidence="6" type="ORF">PBS003_LOCUS6527</name>
</gene>
<evidence type="ECO:0000313" key="7">
    <source>
        <dbReference type="Proteomes" id="UP001160483"/>
    </source>
</evidence>
<proteinExistence type="inferred from homology"/>
<feature type="domain" description="C2H2-type" evidence="5">
    <location>
        <begin position="14"/>
        <end position="35"/>
    </location>
</feature>
<accession>A0AAU9L7Z5</accession>
<dbReference type="PANTHER" id="PTHR45848">
    <property type="entry name" value="DUAL SPECIFICITY PROTEIN PHOSPHATASE 12 FAMILY MEMBER"/>
    <property type="match status" value="1"/>
</dbReference>
<evidence type="ECO:0000256" key="1">
    <source>
        <dbReference type="ARBA" id="ARBA00008601"/>
    </source>
</evidence>
<dbReference type="GO" id="GO:0004725">
    <property type="term" value="F:protein tyrosine phosphatase activity"/>
    <property type="evidence" value="ECO:0007669"/>
    <property type="project" value="UniProtKB-EC"/>
</dbReference>
<evidence type="ECO:0000313" key="6">
    <source>
        <dbReference type="EMBL" id="CAH0479896.1"/>
    </source>
</evidence>
<dbReference type="InterPro" id="IPR013087">
    <property type="entry name" value="Znf_C2H2_type"/>
</dbReference>
<dbReference type="EC" id="3.1.3.48" evidence="2"/>
<sequence>MEKESEPTVTKFACKKCRCVLFQSTDLMPHEPERHQIATYKRLKDLKHHFGGHVECSSYFLDETLSWMDEALLAKGKIRCPTAKCQSRLGGLQWSGSQCSCGTWVTPSIKITKSRVDTVVKQTNLNIVTGVMLPNAVEVNGAEMTSTGG</sequence>
<dbReference type="AlphaFoldDB" id="A0AAU9L7Z5"/>
<organism evidence="6 7">
    <name type="scientific">Peronospora belbahrii</name>
    <dbReference type="NCBI Taxonomy" id="622444"/>
    <lineage>
        <taxon>Eukaryota</taxon>
        <taxon>Sar</taxon>
        <taxon>Stramenopiles</taxon>
        <taxon>Oomycota</taxon>
        <taxon>Peronosporomycetes</taxon>
        <taxon>Peronosporales</taxon>
        <taxon>Peronosporaceae</taxon>
        <taxon>Peronospora</taxon>
    </lineage>
</organism>
<protein>
    <recommendedName>
        <fullName evidence="2">protein-tyrosine-phosphatase</fullName>
        <ecNumber evidence="2">3.1.3.48</ecNumber>
    </recommendedName>
</protein>
<dbReference type="Proteomes" id="UP001160483">
    <property type="component" value="Unassembled WGS sequence"/>
</dbReference>
<evidence type="ECO:0000256" key="2">
    <source>
        <dbReference type="ARBA" id="ARBA00013064"/>
    </source>
</evidence>
<dbReference type="EMBL" id="CAKKTJ010000321">
    <property type="protein sequence ID" value="CAH0479896.1"/>
    <property type="molecule type" value="Genomic_DNA"/>
</dbReference>
<dbReference type="PROSITE" id="PS00028">
    <property type="entry name" value="ZINC_FINGER_C2H2_1"/>
    <property type="match status" value="1"/>
</dbReference>
<comment type="caution">
    <text evidence="6">The sequence shown here is derived from an EMBL/GenBank/DDBJ whole genome shotgun (WGS) entry which is preliminary data.</text>
</comment>